<gene>
    <name evidence="2" type="ORF">E2C01_072586</name>
</gene>
<evidence type="ECO:0000256" key="1">
    <source>
        <dbReference type="SAM" id="MobiDB-lite"/>
    </source>
</evidence>
<dbReference type="Proteomes" id="UP000324222">
    <property type="component" value="Unassembled WGS sequence"/>
</dbReference>
<evidence type="ECO:0000313" key="2">
    <source>
        <dbReference type="EMBL" id="MPC78108.1"/>
    </source>
</evidence>
<feature type="region of interest" description="Disordered" evidence="1">
    <location>
        <begin position="19"/>
        <end position="92"/>
    </location>
</feature>
<organism evidence="2 3">
    <name type="scientific">Portunus trituberculatus</name>
    <name type="common">Swimming crab</name>
    <name type="synonym">Neptunus trituberculatus</name>
    <dbReference type="NCBI Taxonomy" id="210409"/>
    <lineage>
        <taxon>Eukaryota</taxon>
        <taxon>Metazoa</taxon>
        <taxon>Ecdysozoa</taxon>
        <taxon>Arthropoda</taxon>
        <taxon>Crustacea</taxon>
        <taxon>Multicrustacea</taxon>
        <taxon>Malacostraca</taxon>
        <taxon>Eumalacostraca</taxon>
        <taxon>Eucarida</taxon>
        <taxon>Decapoda</taxon>
        <taxon>Pleocyemata</taxon>
        <taxon>Brachyura</taxon>
        <taxon>Eubrachyura</taxon>
        <taxon>Portunoidea</taxon>
        <taxon>Portunidae</taxon>
        <taxon>Portuninae</taxon>
        <taxon>Portunus</taxon>
    </lineage>
</organism>
<evidence type="ECO:0000313" key="3">
    <source>
        <dbReference type="Proteomes" id="UP000324222"/>
    </source>
</evidence>
<dbReference type="EMBL" id="VSRR010047607">
    <property type="protein sequence ID" value="MPC78108.1"/>
    <property type="molecule type" value="Genomic_DNA"/>
</dbReference>
<feature type="compositionally biased region" description="Low complexity" evidence="1">
    <location>
        <begin position="25"/>
        <end position="38"/>
    </location>
</feature>
<dbReference type="AlphaFoldDB" id="A0A5B7IB51"/>
<comment type="caution">
    <text evidence="2">The sequence shown here is derived from an EMBL/GenBank/DDBJ whole genome shotgun (WGS) entry which is preliminary data.</text>
</comment>
<reference evidence="2 3" key="1">
    <citation type="submission" date="2019-05" db="EMBL/GenBank/DDBJ databases">
        <title>Another draft genome of Portunus trituberculatus and its Hox gene families provides insights of decapod evolution.</title>
        <authorList>
            <person name="Jeong J.-H."/>
            <person name="Song I."/>
            <person name="Kim S."/>
            <person name="Choi T."/>
            <person name="Kim D."/>
            <person name="Ryu S."/>
            <person name="Kim W."/>
        </authorList>
    </citation>
    <scope>NUCLEOTIDE SEQUENCE [LARGE SCALE GENOMIC DNA]</scope>
    <source>
        <tissue evidence="2">Muscle</tissue>
    </source>
</reference>
<sequence length="92" mass="9759">MLENVALIPELLRIFVPCKRGDNLTPSSSSTTTTTTASRHATRDDAWTSHPVTRFTATGQRPASGAAEVCQPTDAAPPHHPLASPNALTSPR</sequence>
<proteinExistence type="predicted"/>
<name>A0A5B7IB51_PORTR</name>
<keyword evidence="3" id="KW-1185">Reference proteome</keyword>
<accession>A0A5B7IB51</accession>
<protein>
    <submittedName>
        <fullName evidence="2">Uncharacterized protein</fullName>
    </submittedName>
</protein>